<dbReference type="RefSeq" id="WP_047371423.1">
    <property type="nucleotide sequence ID" value="NZ_CP011602.1"/>
</dbReference>
<name>A0AAC8TNQ4_9ENTR</name>
<organism evidence="3 4">
    <name type="scientific">Phytobacter ursingii</name>
    <dbReference type="NCBI Taxonomy" id="1972431"/>
    <lineage>
        <taxon>Bacteria</taxon>
        <taxon>Pseudomonadati</taxon>
        <taxon>Pseudomonadota</taxon>
        <taxon>Gammaproteobacteria</taxon>
        <taxon>Enterobacterales</taxon>
        <taxon>Enterobacteriaceae</taxon>
        <taxon>Phytobacter</taxon>
    </lineage>
</organism>
<protein>
    <submittedName>
        <fullName evidence="3">Uncharacterized protein</fullName>
    </submittedName>
</protein>
<dbReference type="Proteomes" id="UP000035479">
    <property type="component" value="Chromosome"/>
</dbReference>
<dbReference type="KEGG" id="kin:AB182_18745"/>
<feature type="transmembrane region" description="Helical" evidence="2">
    <location>
        <begin position="48"/>
        <end position="72"/>
    </location>
</feature>
<evidence type="ECO:0000256" key="1">
    <source>
        <dbReference type="SAM" id="MobiDB-lite"/>
    </source>
</evidence>
<dbReference type="EMBL" id="CP011602">
    <property type="protein sequence ID" value="AKL13208.1"/>
    <property type="molecule type" value="Genomic_DNA"/>
</dbReference>
<proteinExistence type="predicted"/>
<keyword evidence="2" id="KW-0812">Transmembrane</keyword>
<keyword evidence="2" id="KW-1133">Transmembrane helix</keyword>
<evidence type="ECO:0000256" key="2">
    <source>
        <dbReference type="SAM" id="Phobius"/>
    </source>
</evidence>
<reference evidence="3 4" key="1">
    <citation type="submission" date="2015-06" db="EMBL/GenBank/DDBJ databases">
        <title>Rapid spread of a carbapenem resistance gene driven by multiple levels of genetic mobility.</title>
        <authorList>
            <person name="Sheppard A.E."/>
            <person name="Stoesser N."/>
            <person name="Wilson D."/>
            <person name="Sebra R."/>
            <person name="Kasarskis A."/>
            <person name="Anson L."/>
            <person name="Giess A."/>
            <person name="Pankhurst L."/>
            <person name="Vaughan A."/>
            <person name="Grim C.J."/>
            <person name="Cox H."/>
            <person name="Yeh A."/>
            <person name="Sifri C.D."/>
            <person name="Walker S."/>
            <person name="Peto T.E."/>
            <person name="Crook D.W."/>
            <person name="Mathers A.J."/>
        </authorList>
    </citation>
    <scope>NUCLEOTIDE SEQUENCE [LARGE SCALE GENOMIC DNA]</scope>
    <source>
        <strain evidence="3 4">CAV1151</strain>
    </source>
</reference>
<gene>
    <name evidence="3" type="ORF">AB182_18745</name>
</gene>
<dbReference type="AlphaFoldDB" id="A0AAC8TNQ4"/>
<keyword evidence="2" id="KW-0472">Membrane</keyword>
<feature type="region of interest" description="Disordered" evidence="1">
    <location>
        <begin position="100"/>
        <end position="128"/>
    </location>
</feature>
<evidence type="ECO:0000313" key="4">
    <source>
        <dbReference type="Proteomes" id="UP000035479"/>
    </source>
</evidence>
<feature type="transmembrane region" description="Helical" evidence="2">
    <location>
        <begin position="12"/>
        <end position="36"/>
    </location>
</feature>
<sequence>MRRFANHRRHPGKFGVMFLVFAIVMALVVMTLWNAIIPGLFGLKAIGFWTALGLLVLCRVLFGGMGMGPMMFRMARDHRQLHERWMNMSEEERQAFFQKRQRWGGRDGWRCGPGAPTENEPPKPSDNA</sequence>
<evidence type="ECO:0000313" key="3">
    <source>
        <dbReference type="EMBL" id="AKL13208.1"/>
    </source>
</evidence>
<accession>A0AAC8TNQ4</accession>